<keyword evidence="3 10" id="KW-1134">Transmembrane beta strand</keyword>
<keyword evidence="7 10" id="KW-0472">Membrane</keyword>
<evidence type="ECO:0000256" key="1">
    <source>
        <dbReference type="ARBA" id="ARBA00004571"/>
    </source>
</evidence>
<dbReference type="InterPro" id="IPR012910">
    <property type="entry name" value="Plug_dom"/>
</dbReference>
<evidence type="ECO:0000256" key="4">
    <source>
        <dbReference type="ARBA" id="ARBA00022692"/>
    </source>
</evidence>
<comment type="similarity">
    <text evidence="10 11">Belongs to the TonB-dependent receptor family.</text>
</comment>
<evidence type="ECO:0000256" key="6">
    <source>
        <dbReference type="ARBA" id="ARBA00023077"/>
    </source>
</evidence>
<evidence type="ECO:0000259" key="12">
    <source>
        <dbReference type="Pfam" id="PF00593"/>
    </source>
</evidence>
<organism evidence="14 15">
    <name type="scientific">Desulfomicrobium macestii</name>
    <dbReference type="NCBI Taxonomy" id="90731"/>
    <lineage>
        <taxon>Bacteria</taxon>
        <taxon>Pseudomonadati</taxon>
        <taxon>Thermodesulfobacteriota</taxon>
        <taxon>Desulfovibrionia</taxon>
        <taxon>Desulfovibrionales</taxon>
        <taxon>Desulfomicrobiaceae</taxon>
        <taxon>Desulfomicrobium</taxon>
    </lineage>
</organism>
<evidence type="ECO:0000256" key="8">
    <source>
        <dbReference type="ARBA" id="ARBA00023170"/>
    </source>
</evidence>
<keyword evidence="9 10" id="KW-0998">Cell outer membrane</keyword>
<reference evidence="14 15" key="1">
    <citation type="submission" date="2020-10" db="EMBL/GenBank/DDBJ databases">
        <title>Genomic Encyclopedia of Type Strains, Phase IV (KMG-IV): sequencing the most valuable type-strain genomes for metagenomic binning, comparative biology and taxonomic classification.</title>
        <authorList>
            <person name="Goeker M."/>
        </authorList>
    </citation>
    <scope>NUCLEOTIDE SEQUENCE [LARGE SCALE GENOMIC DNA]</scope>
    <source>
        <strain evidence="14 15">DSM 4194</strain>
    </source>
</reference>
<dbReference type="Gene3D" id="2.40.170.20">
    <property type="entry name" value="TonB-dependent receptor, beta-barrel domain"/>
    <property type="match status" value="1"/>
</dbReference>
<dbReference type="InterPro" id="IPR036942">
    <property type="entry name" value="Beta-barrel_TonB_sf"/>
</dbReference>
<feature type="domain" description="TonB-dependent receptor plug" evidence="13">
    <location>
        <begin position="33"/>
        <end position="134"/>
    </location>
</feature>
<feature type="domain" description="TonB-dependent receptor-like beta-barrel" evidence="12">
    <location>
        <begin position="193"/>
        <end position="622"/>
    </location>
</feature>
<keyword evidence="15" id="KW-1185">Reference proteome</keyword>
<evidence type="ECO:0000256" key="3">
    <source>
        <dbReference type="ARBA" id="ARBA00022452"/>
    </source>
</evidence>
<evidence type="ECO:0000256" key="10">
    <source>
        <dbReference type="PROSITE-ProRule" id="PRU01360"/>
    </source>
</evidence>
<dbReference type="Pfam" id="PF00593">
    <property type="entry name" value="TonB_dep_Rec_b-barrel"/>
    <property type="match status" value="1"/>
</dbReference>
<proteinExistence type="inferred from homology"/>
<dbReference type="PROSITE" id="PS52016">
    <property type="entry name" value="TONB_DEPENDENT_REC_3"/>
    <property type="match status" value="1"/>
</dbReference>
<dbReference type="SUPFAM" id="SSF56935">
    <property type="entry name" value="Porins"/>
    <property type="match status" value="1"/>
</dbReference>
<evidence type="ECO:0000313" key="15">
    <source>
        <dbReference type="Proteomes" id="UP000639010"/>
    </source>
</evidence>
<evidence type="ECO:0000259" key="13">
    <source>
        <dbReference type="Pfam" id="PF07715"/>
    </source>
</evidence>
<accession>A0ABR9H0D6</accession>
<dbReference type="Pfam" id="PF07715">
    <property type="entry name" value="Plug"/>
    <property type="match status" value="1"/>
</dbReference>
<evidence type="ECO:0000256" key="11">
    <source>
        <dbReference type="RuleBase" id="RU003357"/>
    </source>
</evidence>
<protein>
    <submittedName>
        <fullName evidence="14">Hemoglobin/transferrin/lactoferrin receptor protein</fullName>
    </submittedName>
</protein>
<keyword evidence="5" id="KW-0732">Signal</keyword>
<keyword evidence="8 14" id="KW-0675">Receptor</keyword>
<dbReference type="Proteomes" id="UP000639010">
    <property type="component" value="Unassembled WGS sequence"/>
</dbReference>
<evidence type="ECO:0000256" key="9">
    <source>
        <dbReference type="ARBA" id="ARBA00023237"/>
    </source>
</evidence>
<dbReference type="EMBL" id="JADBGG010000004">
    <property type="protein sequence ID" value="MBE1424158.1"/>
    <property type="molecule type" value="Genomic_DNA"/>
</dbReference>
<keyword evidence="2 10" id="KW-0813">Transport</keyword>
<sequence>MAEESPDEVGRRTYHLEDITVTARGVPAPASLTPGGIGVVKEDDLREQGGSSVVESLARIPGVSRSNDSPWSADVIIRGMTRDSVVVLVDGMRVNMTTDINGRFGLVPAQQIERIEVLKGPISALYGSGSVGGVVNIITKGGSFTDTPQWRGGAGISGTSNPAGGSLSVSLGYSTPSSWVRGSVTSRDHDDYLDGDGDRVENSQYADISGSLAGALKWSDEHQTALSFSATQARDVGIPGTGTAPLPVGAYVTLTRNDSKRMEVRHSFTPSGSLLLESSLRFGYQFIERKPRIDHFPSGPVTRIEPWADHETVSADWRNRFGLGDHLLTVGLEAWNWHMTSGREKKLKNGSFLKDKPTPTTTQHSLGAYMEDDWSFAPKWVLNVGGRVDQVSIDNDETATVQSGSRDDVSWAGHLGLTHAIFESWSLTGLVASSYRTPNILELFKNINLGGGVTEIGNADLEPERSIFLETGAHYAGRTLGADFSLYANFVDDLIVSAPVSPTLCQMDNVSSAEIYGAEAAAQWEFMAGWELFGNAAYARGRDVGAGEPLRFIPPFNALAGLRQTLENGFWWSGETVMVAGQHETPEDVEHSNFHALFNARCGFGFEASGFKHDLGLTINNLLDRQYASYLATSRGVDLMEPGISVVGSWNVSF</sequence>
<dbReference type="CDD" id="cd01347">
    <property type="entry name" value="ligand_gated_channel"/>
    <property type="match status" value="1"/>
</dbReference>
<evidence type="ECO:0000313" key="14">
    <source>
        <dbReference type="EMBL" id="MBE1424158.1"/>
    </source>
</evidence>
<keyword evidence="4 10" id="KW-0812">Transmembrane</keyword>
<evidence type="ECO:0000256" key="2">
    <source>
        <dbReference type="ARBA" id="ARBA00022448"/>
    </source>
</evidence>
<comment type="caution">
    <text evidence="14">The sequence shown here is derived from an EMBL/GenBank/DDBJ whole genome shotgun (WGS) entry which is preliminary data.</text>
</comment>
<dbReference type="RefSeq" id="WP_192622887.1">
    <property type="nucleotide sequence ID" value="NZ_JADBGG010000004.1"/>
</dbReference>
<dbReference type="Gene3D" id="2.170.130.10">
    <property type="entry name" value="TonB-dependent receptor, plug domain"/>
    <property type="match status" value="1"/>
</dbReference>
<dbReference type="InterPro" id="IPR037066">
    <property type="entry name" value="Plug_dom_sf"/>
</dbReference>
<dbReference type="InterPro" id="IPR039426">
    <property type="entry name" value="TonB-dep_rcpt-like"/>
</dbReference>
<name>A0ABR9H0D6_9BACT</name>
<evidence type="ECO:0000256" key="7">
    <source>
        <dbReference type="ARBA" id="ARBA00023136"/>
    </source>
</evidence>
<comment type="subcellular location">
    <subcellularLocation>
        <location evidence="1 10">Cell outer membrane</location>
        <topology evidence="1 10">Multi-pass membrane protein</topology>
    </subcellularLocation>
</comment>
<gene>
    <name evidence="14" type="ORF">H4684_000785</name>
</gene>
<evidence type="ECO:0000256" key="5">
    <source>
        <dbReference type="ARBA" id="ARBA00022729"/>
    </source>
</evidence>
<dbReference type="PANTHER" id="PTHR30069">
    <property type="entry name" value="TONB-DEPENDENT OUTER MEMBRANE RECEPTOR"/>
    <property type="match status" value="1"/>
</dbReference>
<keyword evidence="6 11" id="KW-0798">TonB box</keyword>
<dbReference type="PANTHER" id="PTHR30069:SF29">
    <property type="entry name" value="HEMOGLOBIN AND HEMOGLOBIN-HAPTOGLOBIN-BINDING PROTEIN 1-RELATED"/>
    <property type="match status" value="1"/>
</dbReference>
<dbReference type="InterPro" id="IPR000531">
    <property type="entry name" value="Beta-barrel_TonB"/>
</dbReference>